<protein>
    <submittedName>
        <fullName evidence="3">Uncharacterized protein</fullName>
    </submittedName>
</protein>
<dbReference type="AlphaFoldDB" id="A0AAD9W2C3"/>
<keyword evidence="2" id="KW-1133">Transmembrane helix</keyword>
<proteinExistence type="predicted"/>
<dbReference type="Proteomes" id="UP001265746">
    <property type="component" value="Unassembled WGS sequence"/>
</dbReference>
<comment type="caution">
    <text evidence="3">The sequence shown here is derived from an EMBL/GenBank/DDBJ whole genome shotgun (WGS) entry which is preliminary data.</text>
</comment>
<name>A0AAD9W2C3_PHOAM</name>
<sequence length="180" mass="19929">MAPMTVSHNNTLPLAASNGTIILIHGVDSPWDMDLNTLITIVFGVIGIAFQAGHVYYRRTRRTGTIKVPYEHVENSGEHLAHRQGSLSGPWLPSCYWDEHQDYESAKTGLGRPASATPIRGVALRQAAHNDNGMQLGTRHLPEGHVYRRNPWRSNEWPNGTNPWPAPTGPVLQQQGTQRG</sequence>
<evidence type="ECO:0000313" key="4">
    <source>
        <dbReference type="Proteomes" id="UP001265746"/>
    </source>
</evidence>
<feature type="region of interest" description="Disordered" evidence="1">
    <location>
        <begin position="151"/>
        <end position="180"/>
    </location>
</feature>
<feature type="compositionally biased region" description="Polar residues" evidence="1">
    <location>
        <begin position="152"/>
        <end position="162"/>
    </location>
</feature>
<keyword evidence="2" id="KW-0472">Membrane</keyword>
<evidence type="ECO:0000256" key="2">
    <source>
        <dbReference type="SAM" id="Phobius"/>
    </source>
</evidence>
<evidence type="ECO:0000256" key="1">
    <source>
        <dbReference type="SAM" id="MobiDB-lite"/>
    </source>
</evidence>
<keyword evidence="2" id="KW-0812">Transmembrane</keyword>
<reference evidence="3" key="1">
    <citation type="submission" date="2023-06" db="EMBL/GenBank/DDBJ databases">
        <authorList>
            <person name="Noh H."/>
        </authorList>
    </citation>
    <scope>NUCLEOTIDE SEQUENCE</scope>
    <source>
        <strain evidence="3">DUCC20226</strain>
    </source>
</reference>
<feature type="compositionally biased region" description="Polar residues" evidence="1">
    <location>
        <begin position="171"/>
        <end position="180"/>
    </location>
</feature>
<dbReference type="EMBL" id="JAUJFL010000005">
    <property type="protein sequence ID" value="KAK2602809.1"/>
    <property type="molecule type" value="Genomic_DNA"/>
</dbReference>
<feature type="transmembrane region" description="Helical" evidence="2">
    <location>
        <begin position="38"/>
        <end position="57"/>
    </location>
</feature>
<organism evidence="3 4">
    <name type="scientific">Phomopsis amygdali</name>
    <name type="common">Fusicoccum amygdali</name>
    <dbReference type="NCBI Taxonomy" id="1214568"/>
    <lineage>
        <taxon>Eukaryota</taxon>
        <taxon>Fungi</taxon>
        <taxon>Dikarya</taxon>
        <taxon>Ascomycota</taxon>
        <taxon>Pezizomycotina</taxon>
        <taxon>Sordariomycetes</taxon>
        <taxon>Sordariomycetidae</taxon>
        <taxon>Diaporthales</taxon>
        <taxon>Diaporthaceae</taxon>
        <taxon>Diaporthe</taxon>
    </lineage>
</organism>
<evidence type="ECO:0000313" key="3">
    <source>
        <dbReference type="EMBL" id="KAK2602809.1"/>
    </source>
</evidence>
<keyword evidence="4" id="KW-1185">Reference proteome</keyword>
<accession>A0AAD9W2C3</accession>
<gene>
    <name evidence="3" type="ORF">N8I77_009314</name>
</gene>